<name>A0ABT9IIY7_9MICC</name>
<keyword evidence="1" id="KW-0255">Endonuclease</keyword>
<evidence type="ECO:0000313" key="1">
    <source>
        <dbReference type="EMBL" id="MDP5225550.1"/>
    </source>
</evidence>
<dbReference type="GO" id="GO:0016787">
    <property type="term" value="F:hydrolase activity"/>
    <property type="evidence" value="ECO:0007669"/>
    <property type="project" value="UniProtKB-KW"/>
</dbReference>
<reference evidence="1 2" key="1">
    <citation type="submission" date="2023-08" db="EMBL/GenBank/DDBJ databases">
        <title>Arthrobacter horti sp. nov., isolated from forest soil.</title>
        <authorList>
            <person name="Park M."/>
        </authorList>
    </citation>
    <scope>NUCLEOTIDE SEQUENCE [LARGE SCALE GENOMIC DNA]</scope>
    <source>
        <strain evidence="1 2">YJM1</strain>
    </source>
</reference>
<dbReference type="InterPro" id="IPR019292">
    <property type="entry name" value="McrC"/>
</dbReference>
<protein>
    <submittedName>
        <fullName evidence="1">5-methylcytosine-specific restriction endonuclease system specificity protein McrC</fullName>
        <ecNumber evidence="1">3.1.21.-</ecNumber>
    </submittedName>
</protein>
<keyword evidence="2" id="KW-1185">Reference proteome</keyword>
<accession>A0ABT9IIY7</accession>
<dbReference type="NCBIfam" id="NF007277">
    <property type="entry name" value="PRK09736.1"/>
    <property type="match status" value="1"/>
</dbReference>
<dbReference type="PANTHER" id="PTHR38733:SF1">
    <property type="entry name" value="TYPE IV METHYL-DIRECTED RESTRICTION ENZYME ECOKMCRBC"/>
    <property type="match status" value="1"/>
</dbReference>
<dbReference type="PANTHER" id="PTHR38733">
    <property type="entry name" value="PROTEIN MCRC"/>
    <property type="match status" value="1"/>
</dbReference>
<organism evidence="1 2">
    <name type="scientific">Arthrobacter horti</name>
    <dbReference type="NCBI Taxonomy" id="3068273"/>
    <lineage>
        <taxon>Bacteria</taxon>
        <taxon>Bacillati</taxon>
        <taxon>Actinomycetota</taxon>
        <taxon>Actinomycetes</taxon>
        <taxon>Micrococcales</taxon>
        <taxon>Micrococcaceae</taxon>
        <taxon>Arthrobacter</taxon>
    </lineage>
</organism>
<sequence>MSGPIPIRNVYVMLAYAFSTIQSSGQDHFEAEKFEHLHELFAAILIDGVSQQVKRGLQHGYVNRNEELATVRGRIDVTRTATQRTLTRGRLVCEHDEYEPDTVHNRALKAVMTLLIRHGAVSRSRRVELRNFLPYFTEVRLIDPAAIQWNTLTYHRGISGYRLLLGVCELVARGLLQGQASGDAMLSAWLTDEKMHKLYERFLLNYFKVHHPELKPAASKIPWDKDEARSPKDKHLPAMNTDLVLRAAGRTLIVDAKYYGNNLQVNRFGKETVISENLYQILSYVRNEETRSGSTVGGWLLNARTGAPSQPDLDVTIHGNRILANTLDLNLPWEKLRAQLENIVTEFWPAPVTAP</sequence>
<dbReference type="EMBL" id="JAVALS010000001">
    <property type="protein sequence ID" value="MDP5225550.1"/>
    <property type="molecule type" value="Genomic_DNA"/>
</dbReference>
<dbReference type="InterPro" id="IPR014407">
    <property type="entry name" value="McrC_bac"/>
</dbReference>
<keyword evidence="1" id="KW-0378">Hydrolase</keyword>
<evidence type="ECO:0000313" key="2">
    <source>
        <dbReference type="Proteomes" id="UP001232725"/>
    </source>
</evidence>
<dbReference type="Proteomes" id="UP001232725">
    <property type="component" value="Unassembled WGS sequence"/>
</dbReference>
<dbReference type="Pfam" id="PF10117">
    <property type="entry name" value="McrBC"/>
    <property type="match status" value="1"/>
</dbReference>
<dbReference type="GO" id="GO:0004519">
    <property type="term" value="F:endonuclease activity"/>
    <property type="evidence" value="ECO:0007669"/>
    <property type="project" value="UniProtKB-KW"/>
</dbReference>
<proteinExistence type="predicted"/>
<gene>
    <name evidence="1" type="primary">mcrC</name>
    <name evidence="1" type="ORF">Q9R02_00050</name>
</gene>
<dbReference type="EC" id="3.1.21.-" evidence="1"/>
<dbReference type="RefSeq" id="WP_305994604.1">
    <property type="nucleotide sequence ID" value="NZ_JAVALS010000001.1"/>
</dbReference>
<dbReference type="PIRSF" id="PIRSF003109">
    <property type="entry name" value="McrC"/>
    <property type="match status" value="1"/>
</dbReference>
<comment type="caution">
    <text evidence="1">The sequence shown here is derived from an EMBL/GenBank/DDBJ whole genome shotgun (WGS) entry which is preliminary data.</text>
</comment>
<keyword evidence="1" id="KW-0540">Nuclease</keyword>